<dbReference type="EMBL" id="CAMXCT020003447">
    <property type="protein sequence ID" value="CAL1157937.1"/>
    <property type="molecule type" value="Genomic_DNA"/>
</dbReference>
<keyword evidence="4" id="KW-1185">Reference proteome</keyword>
<dbReference type="AlphaFoldDB" id="A0A9P1D8P0"/>
<proteinExistence type="predicted"/>
<evidence type="ECO:0000313" key="3">
    <source>
        <dbReference type="EMBL" id="CAL4791874.1"/>
    </source>
</evidence>
<evidence type="ECO:0000313" key="2">
    <source>
        <dbReference type="EMBL" id="CAI4004562.1"/>
    </source>
</evidence>
<name>A0A9P1D8P0_9DINO</name>
<reference evidence="3 4" key="2">
    <citation type="submission" date="2024-05" db="EMBL/GenBank/DDBJ databases">
        <authorList>
            <person name="Chen Y."/>
            <person name="Shah S."/>
            <person name="Dougan E. K."/>
            <person name="Thang M."/>
            <person name="Chan C."/>
        </authorList>
    </citation>
    <scope>NUCLEOTIDE SEQUENCE [LARGE SCALE GENOMIC DNA]</scope>
</reference>
<reference evidence="2" key="1">
    <citation type="submission" date="2022-10" db="EMBL/GenBank/DDBJ databases">
        <authorList>
            <person name="Chen Y."/>
            <person name="Dougan E. K."/>
            <person name="Chan C."/>
            <person name="Rhodes N."/>
            <person name="Thang M."/>
        </authorList>
    </citation>
    <scope>NUCLEOTIDE SEQUENCE</scope>
</reference>
<gene>
    <name evidence="2" type="ORF">C1SCF055_LOCUS30343</name>
</gene>
<dbReference type="Proteomes" id="UP001152797">
    <property type="component" value="Unassembled WGS sequence"/>
</dbReference>
<dbReference type="EMBL" id="CAMXCT010003447">
    <property type="protein sequence ID" value="CAI4004562.1"/>
    <property type="molecule type" value="Genomic_DNA"/>
</dbReference>
<evidence type="ECO:0000256" key="1">
    <source>
        <dbReference type="SAM" id="MobiDB-lite"/>
    </source>
</evidence>
<protein>
    <submittedName>
        <fullName evidence="3">Dynein regulatory complex protein 10</fullName>
    </submittedName>
</protein>
<sequence length="303" mass="35080">MTLMAFSEARRPQSAAQGLRQQLRNLPYVAVTEGQRFGGRPQHGEGARTKSVDKASESIAHLERMAERGDLPPVCLLLRCLQHLGSLELGCVGGDALLWMVSPVLEVARRRIQQDSHERFALQAEAESLRQTVEKIAMQVEDQQCLQQRTQDRFEALLKRHEQQLEAFRSEVTALKRQRSDVEVKRRQLDTEALAAERLWKAELQQLEEERWSLEKQLENLEEQMSSLAAPRQRAQDRCVELTEKLELLQPDLQKKETLRQTNLRIEGEIEDLEREIAQLEKRKKRPSRIGMNAKQHKKSTLR</sequence>
<evidence type="ECO:0000313" key="4">
    <source>
        <dbReference type="Proteomes" id="UP001152797"/>
    </source>
</evidence>
<organism evidence="2">
    <name type="scientific">Cladocopium goreaui</name>
    <dbReference type="NCBI Taxonomy" id="2562237"/>
    <lineage>
        <taxon>Eukaryota</taxon>
        <taxon>Sar</taxon>
        <taxon>Alveolata</taxon>
        <taxon>Dinophyceae</taxon>
        <taxon>Suessiales</taxon>
        <taxon>Symbiodiniaceae</taxon>
        <taxon>Cladocopium</taxon>
    </lineage>
</organism>
<comment type="caution">
    <text evidence="2">The sequence shown here is derived from an EMBL/GenBank/DDBJ whole genome shotgun (WGS) entry which is preliminary data.</text>
</comment>
<feature type="region of interest" description="Disordered" evidence="1">
    <location>
        <begin position="281"/>
        <end position="303"/>
    </location>
</feature>
<accession>A0A9P1D8P0</accession>
<dbReference type="EMBL" id="CAMXCT030003447">
    <property type="protein sequence ID" value="CAL4791874.1"/>
    <property type="molecule type" value="Genomic_DNA"/>
</dbReference>